<dbReference type="PANTHER" id="PTHR33178">
    <property type="match status" value="1"/>
</dbReference>
<protein>
    <submittedName>
        <fullName evidence="3">Dabb-domain-containing protein</fullName>
    </submittedName>
</protein>
<comment type="subunit">
    <text evidence="1">Homodimer.</text>
</comment>
<reference evidence="3" key="2">
    <citation type="submission" date="2023-06" db="EMBL/GenBank/DDBJ databases">
        <authorList>
            <consortium name="Lawrence Berkeley National Laboratory"/>
            <person name="Haridas S."/>
            <person name="Hensen N."/>
            <person name="Bonometti L."/>
            <person name="Westerberg I."/>
            <person name="Brannstrom I.O."/>
            <person name="Guillou S."/>
            <person name="Cros-Aarteil S."/>
            <person name="Calhoun S."/>
            <person name="Kuo A."/>
            <person name="Mondo S."/>
            <person name="Pangilinan J."/>
            <person name="Riley R."/>
            <person name="Labutti K."/>
            <person name="Andreopoulos B."/>
            <person name="Lipzen A."/>
            <person name="Chen C."/>
            <person name="Yanf M."/>
            <person name="Daum C."/>
            <person name="Ng V."/>
            <person name="Clum A."/>
            <person name="Steindorff A."/>
            <person name="Ohm R."/>
            <person name="Martin F."/>
            <person name="Silar P."/>
            <person name="Natvig D."/>
            <person name="Lalanne C."/>
            <person name="Gautier V."/>
            <person name="Ament-Velasquez S.L."/>
            <person name="Kruys A."/>
            <person name="Hutchinson M.I."/>
            <person name="Powell A.J."/>
            <person name="Barry K."/>
            <person name="Miller A.N."/>
            <person name="Grigoriev I.V."/>
            <person name="Debuchy R."/>
            <person name="Gladieux P."/>
            <person name="Thoren M.H."/>
            <person name="Johannesson H."/>
        </authorList>
    </citation>
    <scope>NUCLEOTIDE SEQUENCE</scope>
    <source>
        <strain evidence="3">CBS 560.94</strain>
    </source>
</reference>
<name>A0AAE0JJG7_9PEZI</name>
<keyword evidence="4" id="KW-1185">Reference proteome</keyword>
<evidence type="ECO:0000313" key="4">
    <source>
        <dbReference type="Proteomes" id="UP001278500"/>
    </source>
</evidence>
<dbReference type="RefSeq" id="XP_062683452.1">
    <property type="nucleotide sequence ID" value="XM_062826687.1"/>
</dbReference>
<dbReference type="SUPFAM" id="SSF54909">
    <property type="entry name" value="Dimeric alpha+beta barrel"/>
    <property type="match status" value="1"/>
</dbReference>
<evidence type="ECO:0000313" key="3">
    <source>
        <dbReference type="EMBL" id="KAK3348370.1"/>
    </source>
</evidence>
<dbReference type="PANTHER" id="PTHR33178:SF10">
    <property type="entry name" value="STRESS-RESPONSE A_B BARREL DOMAIN-CONTAINING PROTEIN"/>
    <property type="match status" value="1"/>
</dbReference>
<accession>A0AAE0JJG7</accession>
<dbReference type="InterPro" id="IPR013097">
    <property type="entry name" value="Dabb"/>
</dbReference>
<dbReference type="Pfam" id="PF07876">
    <property type="entry name" value="Dabb"/>
    <property type="match status" value="1"/>
</dbReference>
<dbReference type="InterPro" id="IPR044662">
    <property type="entry name" value="HS1/DABB1-like"/>
</dbReference>
<reference evidence="3" key="1">
    <citation type="journal article" date="2023" name="Mol. Phylogenet. Evol.">
        <title>Genome-scale phylogeny and comparative genomics of the fungal order Sordariales.</title>
        <authorList>
            <person name="Hensen N."/>
            <person name="Bonometti L."/>
            <person name="Westerberg I."/>
            <person name="Brannstrom I.O."/>
            <person name="Guillou S."/>
            <person name="Cros-Aarteil S."/>
            <person name="Calhoun S."/>
            <person name="Haridas S."/>
            <person name="Kuo A."/>
            <person name="Mondo S."/>
            <person name="Pangilinan J."/>
            <person name="Riley R."/>
            <person name="LaButti K."/>
            <person name="Andreopoulos B."/>
            <person name="Lipzen A."/>
            <person name="Chen C."/>
            <person name="Yan M."/>
            <person name="Daum C."/>
            <person name="Ng V."/>
            <person name="Clum A."/>
            <person name="Steindorff A."/>
            <person name="Ohm R.A."/>
            <person name="Martin F."/>
            <person name="Silar P."/>
            <person name="Natvig D.O."/>
            <person name="Lalanne C."/>
            <person name="Gautier V."/>
            <person name="Ament-Velasquez S.L."/>
            <person name="Kruys A."/>
            <person name="Hutchinson M.I."/>
            <person name="Powell A.J."/>
            <person name="Barry K."/>
            <person name="Miller A.N."/>
            <person name="Grigoriev I.V."/>
            <person name="Debuchy R."/>
            <person name="Gladieux P."/>
            <person name="Hiltunen Thoren M."/>
            <person name="Johannesson H."/>
        </authorList>
    </citation>
    <scope>NUCLEOTIDE SEQUENCE</scope>
    <source>
        <strain evidence="3">CBS 560.94</strain>
    </source>
</reference>
<sequence>MGIVHVELFEFKPLATQEEVQEVCDRMMSLKDRCTHPKTHMPYLKTAVGGANVCPEGKQGRISHVFVSEFDTPEDRKFYLEEDPARREFVESIEGFVEGRQVVEFSPGEF</sequence>
<comment type="caution">
    <text evidence="3">The sequence shown here is derived from an EMBL/GenBank/DDBJ whole genome shotgun (WGS) entry which is preliminary data.</text>
</comment>
<dbReference type="AlphaFoldDB" id="A0AAE0JJG7"/>
<proteinExistence type="predicted"/>
<dbReference type="InterPro" id="IPR011008">
    <property type="entry name" value="Dimeric_a/b-barrel"/>
</dbReference>
<evidence type="ECO:0000256" key="1">
    <source>
        <dbReference type="ARBA" id="ARBA00011738"/>
    </source>
</evidence>
<dbReference type="Proteomes" id="UP001278500">
    <property type="component" value="Unassembled WGS sequence"/>
</dbReference>
<dbReference type="Gene3D" id="3.30.70.100">
    <property type="match status" value="1"/>
</dbReference>
<dbReference type="PROSITE" id="PS51502">
    <property type="entry name" value="S_R_A_B_BARREL"/>
    <property type="match status" value="1"/>
</dbReference>
<evidence type="ECO:0000259" key="2">
    <source>
        <dbReference type="PROSITE" id="PS51502"/>
    </source>
</evidence>
<gene>
    <name evidence="3" type="ORF">B0H65DRAFT_463212</name>
</gene>
<dbReference type="GeneID" id="87863841"/>
<feature type="domain" description="Stress-response A/B barrel" evidence="2">
    <location>
        <begin position="3"/>
        <end position="105"/>
    </location>
</feature>
<dbReference type="SMART" id="SM00886">
    <property type="entry name" value="Dabb"/>
    <property type="match status" value="1"/>
</dbReference>
<organism evidence="3 4">
    <name type="scientific">Neurospora tetraspora</name>
    <dbReference type="NCBI Taxonomy" id="94610"/>
    <lineage>
        <taxon>Eukaryota</taxon>
        <taxon>Fungi</taxon>
        <taxon>Dikarya</taxon>
        <taxon>Ascomycota</taxon>
        <taxon>Pezizomycotina</taxon>
        <taxon>Sordariomycetes</taxon>
        <taxon>Sordariomycetidae</taxon>
        <taxon>Sordariales</taxon>
        <taxon>Sordariaceae</taxon>
        <taxon>Neurospora</taxon>
    </lineage>
</organism>
<dbReference type="EMBL" id="JAUEPP010000003">
    <property type="protein sequence ID" value="KAK3348370.1"/>
    <property type="molecule type" value="Genomic_DNA"/>
</dbReference>